<reference evidence="2 3" key="1">
    <citation type="submission" date="2014-07" db="EMBL/GenBank/DDBJ databases">
        <authorList>
            <person name="Lee K."/>
            <person name="Lim J.Y."/>
            <person name="Hwang I."/>
        </authorList>
    </citation>
    <scope>NUCLEOTIDE SEQUENCE [LARGE SCALE GENOMIC DNA]</scope>
    <source>
        <strain evidence="2 3">KL28</strain>
    </source>
</reference>
<dbReference type="OrthoDB" id="7014001at2"/>
<dbReference type="Proteomes" id="UP000028931">
    <property type="component" value="Chromosome"/>
</dbReference>
<dbReference type="InterPro" id="IPR036808">
    <property type="entry name" value="PA1123-like_sf"/>
</dbReference>
<proteinExistence type="predicted"/>
<dbReference type="AlphaFoldDB" id="A0A077FAQ4"/>
<evidence type="ECO:0000259" key="1">
    <source>
        <dbReference type="Pfam" id="PF09634"/>
    </source>
</evidence>
<evidence type="ECO:0000313" key="2">
    <source>
        <dbReference type="EMBL" id="AIL60456.1"/>
    </source>
</evidence>
<dbReference type="HOGENOM" id="CLU_2220955_0_0_6"/>
<name>A0A077FAQ4_9PSED</name>
<dbReference type="KEGG" id="palk:PSAKL28_12300"/>
<accession>A0A077FAQ4</accession>
<evidence type="ECO:0000313" key="3">
    <source>
        <dbReference type="Proteomes" id="UP000028931"/>
    </source>
</evidence>
<feature type="domain" description="PA1123-like" evidence="1">
    <location>
        <begin position="1"/>
        <end position="105"/>
    </location>
</feature>
<dbReference type="InterPro" id="IPR023117">
    <property type="entry name" value="PA1123-like_domain"/>
</dbReference>
<dbReference type="Gene3D" id="3.90.1650.10">
    <property type="entry name" value="PA1123-like"/>
    <property type="match status" value="1"/>
</dbReference>
<gene>
    <name evidence="2" type="ORF">PSAKL28_12300</name>
</gene>
<dbReference type="RefSeq" id="WP_038607993.1">
    <property type="nucleotide sequence ID" value="NZ_CP009048.1"/>
</dbReference>
<dbReference type="EMBL" id="CP009048">
    <property type="protein sequence ID" value="AIL60456.1"/>
    <property type="molecule type" value="Genomic_DNA"/>
</dbReference>
<sequence length="107" mass="12171">MHITSQDICAAADQLKGFVGYHRKLGKHIVRFSEDSFGMDVADDSITPSSEFVWQDGEGEVMTLSRALIEILLAQNVDERLNVSEPLRVYLRRRDLPEIAAQRRLRA</sequence>
<protein>
    <recommendedName>
        <fullName evidence="1">PA1123-like domain-containing protein</fullName>
    </recommendedName>
</protein>
<dbReference type="SUPFAM" id="SSF160477">
    <property type="entry name" value="PA1123-like"/>
    <property type="match status" value="1"/>
</dbReference>
<organism evidence="2 3">
    <name type="scientific">Pseudomonas alkylphenolica</name>
    <dbReference type="NCBI Taxonomy" id="237609"/>
    <lineage>
        <taxon>Bacteria</taxon>
        <taxon>Pseudomonadati</taxon>
        <taxon>Pseudomonadota</taxon>
        <taxon>Gammaproteobacteria</taxon>
        <taxon>Pseudomonadales</taxon>
        <taxon>Pseudomonadaceae</taxon>
        <taxon>Pseudomonas</taxon>
    </lineage>
</organism>
<dbReference type="Pfam" id="PF09634">
    <property type="entry name" value="DUF2025"/>
    <property type="match status" value="1"/>
</dbReference>